<reference evidence="2" key="1">
    <citation type="submission" date="2021-03" db="EMBL/GenBank/DDBJ databases">
        <title>Draft genome sequence of rust myrtle Austropuccinia psidii MF-1, a brazilian biotype.</title>
        <authorList>
            <person name="Quecine M.C."/>
            <person name="Pachon D.M.R."/>
            <person name="Bonatelli M.L."/>
            <person name="Correr F.H."/>
            <person name="Franceschini L.M."/>
            <person name="Leite T.F."/>
            <person name="Margarido G.R.A."/>
            <person name="Almeida C.A."/>
            <person name="Ferrarezi J.A."/>
            <person name="Labate C.A."/>
        </authorList>
    </citation>
    <scope>NUCLEOTIDE SEQUENCE</scope>
    <source>
        <strain evidence="2">MF-1</strain>
    </source>
</reference>
<name>A0A9Q3JC39_9BASI</name>
<dbReference type="InterPro" id="IPR043128">
    <property type="entry name" value="Rev_trsase/Diguanyl_cyclase"/>
</dbReference>
<organism evidence="2 3">
    <name type="scientific">Austropuccinia psidii MF-1</name>
    <dbReference type="NCBI Taxonomy" id="1389203"/>
    <lineage>
        <taxon>Eukaryota</taxon>
        <taxon>Fungi</taxon>
        <taxon>Dikarya</taxon>
        <taxon>Basidiomycota</taxon>
        <taxon>Pucciniomycotina</taxon>
        <taxon>Pucciniomycetes</taxon>
        <taxon>Pucciniales</taxon>
        <taxon>Sphaerophragmiaceae</taxon>
        <taxon>Austropuccinia</taxon>
    </lineage>
</organism>
<evidence type="ECO:0000313" key="3">
    <source>
        <dbReference type="Proteomes" id="UP000765509"/>
    </source>
</evidence>
<dbReference type="InterPro" id="IPR000477">
    <property type="entry name" value="RT_dom"/>
</dbReference>
<dbReference type="SUPFAM" id="SSF56672">
    <property type="entry name" value="DNA/RNA polymerases"/>
    <property type="match status" value="1"/>
</dbReference>
<dbReference type="AlphaFoldDB" id="A0A9Q3JC39"/>
<dbReference type="Proteomes" id="UP000765509">
    <property type="component" value="Unassembled WGS sequence"/>
</dbReference>
<evidence type="ECO:0000259" key="1">
    <source>
        <dbReference type="Pfam" id="PF00078"/>
    </source>
</evidence>
<gene>
    <name evidence="2" type="ORF">O181_099046</name>
</gene>
<accession>A0A9Q3JC39</accession>
<dbReference type="Pfam" id="PF00078">
    <property type="entry name" value="RVT_1"/>
    <property type="match status" value="1"/>
</dbReference>
<dbReference type="Gene3D" id="3.10.10.10">
    <property type="entry name" value="HIV Type 1 Reverse Transcriptase, subunit A, domain 1"/>
    <property type="match status" value="1"/>
</dbReference>
<dbReference type="EMBL" id="AVOT02067938">
    <property type="protein sequence ID" value="MBW0559331.1"/>
    <property type="molecule type" value="Genomic_DNA"/>
</dbReference>
<keyword evidence="3" id="KW-1185">Reference proteome</keyword>
<dbReference type="PANTHER" id="PTHR33064:SF37">
    <property type="entry name" value="RIBONUCLEASE H"/>
    <property type="match status" value="1"/>
</dbReference>
<dbReference type="InterPro" id="IPR051320">
    <property type="entry name" value="Viral_Replic_Matur_Polypro"/>
</dbReference>
<dbReference type="Gene3D" id="3.30.70.270">
    <property type="match status" value="2"/>
</dbReference>
<proteinExistence type="predicted"/>
<sequence>MLRRPPYPESLETRKEIEKHINEILEMDVIRKIGHDEIVEMATPVLITWNDGKSRIPHALDKLVEAKYITKMDCMKGLYQNGVKQCSIKLFRIICHICIYEYTRIPFGIKNPPADCQRMMDKIFQKEILEGCMVVYIDDIIIYSGTWEDHVQCKDRVLTKCTPINLKISLKKCNFGQQELLALGHKVSGPTMAIDQNKVAAVLLKEVPKNIKEMQYFLGFASYYRNHIKTLSHITSTLYKL</sequence>
<evidence type="ECO:0000313" key="2">
    <source>
        <dbReference type="EMBL" id="MBW0559331.1"/>
    </source>
</evidence>
<dbReference type="CDD" id="cd01647">
    <property type="entry name" value="RT_LTR"/>
    <property type="match status" value="1"/>
</dbReference>
<protein>
    <recommendedName>
        <fullName evidence="1">Reverse transcriptase domain-containing protein</fullName>
    </recommendedName>
</protein>
<feature type="domain" description="Reverse transcriptase" evidence="1">
    <location>
        <begin position="17"/>
        <end position="187"/>
    </location>
</feature>
<comment type="caution">
    <text evidence="2">The sequence shown here is derived from an EMBL/GenBank/DDBJ whole genome shotgun (WGS) entry which is preliminary data.</text>
</comment>
<dbReference type="PANTHER" id="PTHR33064">
    <property type="entry name" value="POL PROTEIN"/>
    <property type="match status" value="1"/>
</dbReference>
<dbReference type="InterPro" id="IPR043502">
    <property type="entry name" value="DNA/RNA_pol_sf"/>
</dbReference>